<protein>
    <recommendedName>
        <fullName evidence="2">Protein argonaute N-terminal domain-containing protein</fullName>
    </recommendedName>
</protein>
<feature type="region of interest" description="Disordered" evidence="1">
    <location>
        <begin position="1"/>
        <end position="40"/>
    </location>
</feature>
<dbReference type="InterPro" id="IPR032474">
    <property type="entry name" value="Argonaute_N"/>
</dbReference>
<accession>A0A4V1Q4T2</accession>
<dbReference type="STRING" id="2316362.A0A4V1Q4T2"/>
<dbReference type="Proteomes" id="UP000290288">
    <property type="component" value="Unassembled WGS sequence"/>
</dbReference>
<organism evidence="3 4">
    <name type="scientific">Candolleomyces aberdarensis</name>
    <dbReference type="NCBI Taxonomy" id="2316362"/>
    <lineage>
        <taxon>Eukaryota</taxon>
        <taxon>Fungi</taxon>
        <taxon>Dikarya</taxon>
        <taxon>Basidiomycota</taxon>
        <taxon>Agaricomycotina</taxon>
        <taxon>Agaricomycetes</taxon>
        <taxon>Agaricomycetidae</taxon>
        <taxon>Agaricales</taxon>
        <taxon>Agaricineae</taxon>
        <taxon>Psathyrellaceae</taxon>
        <taxon>Candolleomyces</taxon>
    </lineage>
</organism>
<comment type="caution">
    <text evidence="3">The sequence shown here is derived from an EMBL/GenBank/DDBJ whole genome shotgun (WGS) entry which is preliminary data.</text>
</comment>
<evidence type="ECO:0000256" key="1">
    <source>
        <dbReference type="SAM" id="MobiDB-lite"/>
    </source>
</evidence>
<sequence length="211" mass="22375">MPPKSAPGRPRGGPRGGAPRGAPSGGTSGAGSGGTSVGPTSDLAVAHVRTIGVRRDVVGYGQAGRVVRTGTRAFSATLPESMIYHYDVVITPDNLPARVNLLIIKTLQDSVAPQVFTPRGAYDGRKNFFCPDRLNLGDTDSKEVGLDCFIHRIGSHPEVYKVKLTLVATINSELLDRFVNGHLSYDEEAITALTRANAHHPYQVAGSFVNG</sequence>
<keyword evidence="4" id="KW-1185">Reference proteome</keyword>
<reference evidence="3 4" key="1">
    <citation type="submission" date="2019-01" db="EMBL/GenBank/DDBJ databases">
        <title>Draft genome sequence of Psathyrella aberdarensis IHI B618.</title>
        <authorList>
            <person name="Buettner E."/>
            <person name="Kellner H."/>
        </authorList>
    </citation>
    <scope>NUCLEOTIDE SEQUENCE [LARGE SCALE GENOMIC DNA]</scope>
    <source>
        <strain evidence="3 4">IHI B618</strain>
    </source>
</reference>
<evidence type="ECO:0000313" key="3">
    <source>
        <dbReference type="EMBL" id="RXW23178.1"/>
    </source>
</evidence>
<dbReference type="EMBL" id="SDEE01000049">
    <property type="protein sequence ID" value="RXW23178.1"/>
    <property type="molecule type" value="Genomic_DNA"/>
</dbReference>
<name>A0A4V1Q4T2_9AGAR</name>
<proteinExistence type="predicted"/>
<feature type="compositionally biased region" description="Gly residues" evidence="1">
    <location>
        <begin position="10"/>
        <end position="36"/>
    </location>
</feature>
<evidence type="ECO:0000313" key="4">
    <source>
        <dbReference type="Proteomes" id="UP000290288"/>
    </source>
</evidence>
<dbReference type="OrthoDB" id="10252740at2759"/>
<evidence type="ECO:0000259" key="2">
    <source>
        <dbReference type="Pfam" id="PF16486"/>
    </source>
</evidence>
<gene>
    <name evidence="3" type="ORF">EST38_g2679</name>
</gene>
<feature type="domain" description="Protein argonaute N-terminal" evidence="2">
    <location>
        <begin position="74"/>
        <end position="193"/>
    </location>
</feature>
<dbReference type="Pfam" id="PF16486">
    <property type="entry name" value="ArgoN"/>
    <property type="match status" value="1"/>
</dbReference>
<dbReference type="AlphaFoldDB" id="A0A4V1Q4T2"/>